<evidence type="ECO:0000256" key="6">
    <source>
        <dbReference type="SAM" id="MobiDB-lite"/>
    </source>
</evidence>
<feature type="region of interest" description="Disordered" evidence="6">
    <location>
        <begin position="239"/>
        <end position="278"/>
    </location>
</feature>
<dbReference type="GeneID" id="117346099"/>
<keyword evidence="3" id="KW-0433">Leucine-rich repeat</keyword>
<proteinExistence type="predicted"/>
<dbReference type="AlphaFoldDB" id="A0A6P8P768"/>
<evidence type="ECO:0000256" key="2">
    <source>
        <dbReference type="ARBA" id="ARBA00022553"/>
    </source>
</evidence>
<reference evidence="8" key="1">
    <citation type="submission" date="2025-08" db="UniProtKB">
        <authorList>
            <consortium name="RefSeq"/>
        </authorList>
    </citation>
    <scope>IDENTIFICATION</scope>
</reference>
<evidence type="ECO:0000256" key="1">
    <source>
        <dbReference type="ARBA" id="ARBA00014201"/>
    </source>
</evidence>
<dbReference type="OrthoDB" id="9415738at2759"/>
<keyword evidence="2" id="KW-0597">Phosphoprotein</keyword>
<gene>
    <name evidence="8" type="primary">LRRC41</name>
</gene>
<evidence type="ECO:0000256" key="5">
    <source>
        <dbReference type="ARBA" id="ARBA00022786"/>
    </source>
</evidence>
<dbReference type="Proteomes" id="UP000515159">
    <property type="component" value="Chromosome 12"/>
</dbReference>
<feature type="region of interest" description="Disordered" evidence="6">
    <location>
        <begin position="329"/>
        <end position="355"/>
    </location>
</feature>
<dbReference type="InParanoid" id="A0A6P8P768"/>
<dbReference type="InterPro" id="IPR026137">
    <property type="entry name" value="Leu_rpt_41"/>
</dbReference>
<dbReference type="CTD" id="10489"/>
<feature type="compositionally biased region" description="Polar residues" evidence="6">
    <location>
        <begin position="339"/>
        <end position="355"/>
    </location>
</feature>
<accession>A0A6P8P768</accession>
<sequence>MLQYSQGCSSCSCRGLATLSAGLWGGCQKNDGPRMLHMLALPSTILQHLLPLLNIYYLERIEETAVKKGLSTEPVWCQIWKRVMKRKPSQYENIRCWRQKFLETFFHNIMRGILDMSSDTCLQDPRFSPLLHSARYVTELTIGNKLQGVTRLGPVLGSLVDSVKTLKFLHLRSADKATEYALRLLLHCLIHHGKVCKISLSSWPTPDQDLLVVILKISAGLWRQTSDCKMCVQEQDAESSGSAQENRLPQCVESQESSHMQAPSGGNSENKWTNEKPPSALLNLHLPDVDQKALTKVSTKSGDNAVATDIPAVPALIGSISRNAVCHQSSLNKVPPPTSQSSNTSAIPSANNSSYCGGDAKAEQDELFDFVFAVAQEEMKKLQDGNTQLAEENAGNGGALSEAAQGTTDLPPPLKIRYHFRSVTSLNLHNVVLSLESCHFLCHLLCSWVSLEALMMAYNELGSNIFLILKALCTLSRQPDCHLSVVQLSDFVVQVPPLELACTILTDFPSLHVLALKFNVEDSLWEEGLEQSDPEFLANQLKQLEIQFPRGLLKPKHLLSLLGASSSLEKLILDSATFPSPEDLRVVLRALSELNPTLKKLYLHELNLSGCKSEVLLLLQSSTLEEVTFSFCQLFERRLDGFLIELINTVKKNRTLTILNLRGNRLGDEGLVSLADIFSEDSVSSIQHMDISSNCIKPAGLIQFAKKLEKSREQAGRISLTHLNLSQNLLNRDLAITQEALQALRKACTVIDHSSDFSQVFADHISVM</sequence>
<dbReference type="PANTHER" id="PTHR15354:SF1">
    <property type="entry name" value="LEUCINE-RICH REPEAT-CONTAINING PROTEIN 41"/>
    <property type="match status" value="1"/>
</dbReference>
<dbReference type="GO" id="GO:0005737">
    <property type="term" value="C:cytoplasm"/>
    <property type="evidence" value="ECO:0007669"/>
    <property type="project" value="TreeGrafter"/>
</dbReference>
<dbReference type="KEGG" id="gsh:117346099"/>
<organism evidence="7 8">
    <name type="scientific">Geotrypetes seraphini</name>
    <name type="common">Gaboon caecilian</name>
    <name type="synonym">Caecilia seraphini</name>
    <dbReference type="NCBI Taxonomy" id="260995"/>
    <lineage>
        <taxon>Eukaryota</taxon>
        <taxon>Metazoa</taxon>
        <taxon>Chordata</taxon>
        <taxon>Craniata</taxon>
        <taxon>Vertebrata</taxon>
        <taxon>Euteleostomi</taxon>
        <taxon>Amphibia</taxon>
        <taxon>Gymnophiona</taxon>
        <taxon>Geotrypetes</taxon>
    </lineage>
</organism>
<dbReference type="SMART" id="SM00368">
    <property type="entry name" value="LRR_RI"/>
    <property type="match status" value="3"/>
</dbReference>
<protein>
    <recommendedName>
        <fullName evidence="1">Leucine-rich repeat-containing protein 41</fullName>
    </recommendedName>
</protein>
<name>A0A6P8P768_GEOSA</name>
<keyword evidence="4" id="KW-0677">Repeat</keyword>
<dbReference type="Gene3D" id="3.80.10.10">
    <property type="entry name" value="Ribonuclease Inhibitor"/>
    <property type="match status" value="2"/>
</dbReference>
<dbReference type="Pfam" id="PF13516">
    <property type="entry name" value="LRR_6"/>
    <property type="match status" value="1"/>
</dbReference>
<dbReference type="RefSeq" id="XP_033771341.1">
    <property type="nucleotide sequence ID" value="XM_033915450.1"/>
</dbReference>
<evidence type="ECO:0000256" key="3">
    <source>
        <dbReference type="ARBA" id="ARBA00022614"/>
    </source>
</evidence>
<evidence type="ECO:0000313" key="7">
    <source>
        <dbReference type="Proteomes" id="UP000515159"/>
    </source>
</evidence>
<keyword evidence="5" id="KW-0833">Ubl conjugation pathway</keyword>
<dbReference type="PANTHER" id="PTHR15354">
    <property type="entry name" value="MUF1"/>
    <property type="match status" value="1"/>
</dbReference>
<dbReference type="GO" id="GO:0005634">
    <property type="term" value="C:nucleus"/>
    <property type="evidence" value="ECO:0007669"/>
    <property type="project" value="TreeGrafter"/>
</dbReference>
<keyword evidence="7" id="KW-1185">Reference proteome</keyword>
<evidence type="ECO:0000313" key="8">
    <source>
        <dbReference type="RefSeq" id="XP_033771341.1"/>
    </source>
</evidence>
<dbReference type="SUPFAM" id="SSF52047">
    <property type="entry name" value="RNI-like"/>
    <property type="match status" value="1"/>
</dbReference>
<dbReference type="InterPro" id="IPR001611">
    <property type="entry name" value="Leu-rich_rpt"/>
</dbReference>
<dbReference type="InterPro" id="IPR032675">
    <property type="entry name" value="LRR_dom_sf"/>
</dbReference>
<feature type="compositionally biased region" description="Polar residues" evidence="6">
    <location>
        <begin position="239"/>
        <end position="271"/>
    </location>
</feature>
<dbReference type="FunCoup" id="A0A6P8P768">
    <property type="interactions" value="3811"/>
</dbReference>
<evidence type="ECO:0000256" key="4">
    <source>
        <dbReference type="ARBA" id="ARBA00022737"/>
    </source>
</evidence>